<feature type="domain" description="Clr5" evidence="2">
    <location>
        <begin position="10"/>
        <end position="62"/>
    </location>
</feature>
<name>A0A1M3U1F3_ASPLC</name>
<feature type="region of interest" description="Disordered" evidence="1">
    <location>
        <begin position="66"/>
        <end position="91"/>
    </location>
</feature>
<evidence type="ECO:0000256" key="1">
    <source>
        <dbReference type="SAM" id="MobiDB-lite"/>
    </source>
</evidence>
<dbReference type="InterPro" id="IPR025676">
    <property type="entry name" value="Clr5_dom"/>
</dbReference>
<feature type="compositionally biased region" description="Basic and acidic residues" evidence="1">
    <location>
        <begin position="69"/>
        <end position="91"/>
    </location>
</feature>
<reference evidence="4" key="1">
    <citation type="journal article" date="2017" name="Genome Biol.">
        <title>Comparative genomics reveals high biological diversity and specific adaptations in the industrially and medically important fungal genus Aspergillus.</title>
        <authorList>
            <person name="de Vries R.P."/>
            <person name="Riley R."/>
            <person name="Wiebenga A."/>
            <person name="Aguilar-Osorio G."/>
            <person name="Amillis S."/>
            <person name="Uchima C.A."/>
            <person name="Anderluh G."/>
            <person name="Asadollahi M."/>
            <person name="Askin M."/>
            <person name="Barry K."/>
            <person name="Battaglia E."/>
            <person name="Bayram O."/>
            <person name="Benocci T."/>
            <person name="Braus-Stromeyer S.A."/>
            <person name="Caldana C."/>
            <person name="Canovas D."/>
            <person name="Cerqueira G.C."/>
            <person name="Chen F."/>
            <person name="Chen W."/>
            <person name="Choi C."/>
            <person name="Clum A."/>
            <person name="Dos Santos R.A."/>
            <person name="Damasio A.R."/>
            <person name="Diallinas G."/>
            <person name="Emri T."/>
            <person name="Fekete E."/>
            <person name="Flipphi M."/>
            <person name="Freyberg S."/>
            <person name="Gallo A."/>
            <person name="Gournas C."/>
            <person name="Habgood R."/>
            <person name="Hainaut M."/>
            <person name="Harispe M.L."/>
            <person name="Henrissat B."/>
            <person name="Hilden K.S."/>
            <person name="Hope R."/>
            <person name="Hossain A."/>
            <person name="Karabika E."/>
            <person name="Karaffa L."/>
            <person name="Karanyi Z."/>
            <person name="Krasevec N."/>
            <person name="Kuo A."/>
            <person name="Kusch H."/>
            <person name="LaButti K."/>
            <person name="Lagendijk E.L."/>
            <person name="Lapidus A."/>
            <person name="Levasseur A."/>
            <person name="Lindquist E."/>
            <person name="Lipzen A."/>
            <person name="Logrieco A.F."/>
            <person name="MacCabe A."/>
            <person name="Maekelae M.R."/>
            <person name="Malavazi I."/>
            <person name="Melin P."/>
            <person name="Meyer V."/>
            <person name="Mielnichuk N."/>
            <person name="Miskei M."/>
            <person name="Molnar A.P."/>
            <person name="Mule G."/>
            <person name="Ngan C.Y."/>
            <person name="Orejas M."/>
            <person name="Orosz E."/>
            <person name="Ouedraogo J.P."/>
            <person name="Overkamp K.M."/>
            <person name="Park H.-S."/>
            <person name="Perrone G."/>
            <person name="Piumi F."/>
            <person name="Punt P.J."/>
            <person name="Ram A.F."/>
            <person name="Ramon A."/>
            <person name="Rauscher S."/>
            <person name="Record E."/>
            <person name="Riano-Pachon D.M."/>
            <person name="Robert V."/>
            <person name="Roehrig J."/>
            <person name="Ruller R."/>
            <person name="Salamov A."/>
            <person name="Salih N.S."/>
            <person name="Samson R.A."/>
            <person name="Sandor E."/>
            <person name="Sanguinetti M."/>
            <person name="Schuetze T."/>
            <person name="Sepcic K."/>
            <person name="Shelest E."/>
            <person name="Sherlock G."/>
            <person name="Sophianopoulou V."/>
            <person name="Squina F.M."/>
            <person name="Sun H."/>
            <person name="Susca A."/>
            <person name="Todd R.B."/>
            <person name="Tsang A."/>
            <person name="Unkles S.E."/>
            <person name="van de Wiele N."/>
            <person name="van Rossen-Uffink D."/>
            <person name="Oliveira J.V."/>
            <person name="Vesth T.C."/>
            <person name="Visser J."/>
            <person name="Yu J.-H."/>
            <person name="Zhou M."/>
            <person name="Andersen M.R."/>
            <person name="Archer D.B."/>
            <person name="Baker S.E."/>
            <person name="Benoit I."/>
            <person name="Brakhage A.A."/>
            <person name="Braus G.H."/>
            <person name="Fischer R."/>
            <person name="Frisvad J.C."/>
            <person name="Goldman G.H."/>
            <person name="Houbraken J."/>
            <person name="Oakley B."/>
            <person name="Pocsi I."/>
            <person name="Scazzocchio C."/>
            <person name="Seiboth B."/>
            <person name="vanKuyk P.A."/>
            <person name="Wortman J."/>
            <person name="Dyer P.S."/>
            <person name="Grigoriev I.V."/>
        </authorList>
    </citation>
    <scope>NUCLEOTIDE SEQUENCE [LARGE SCALE GENOMIC DNA]</scope>
    <source>
        <strain evidence="4">CBS 106.47</strain>
    </source>
</reference>
<evidence type="ECO:0000259" key="2">
    <source>
        <dbReference type="Pfam" id="PF14420"/>
    </source>
</evidence>
<protein>
    <recommendedName>
        <fullName evidence="2">Clr5 domain-containing protein</fullName>
    </recommendedName>
</protein>
<proteinExistence type="predicted"/>
<dbReference type="Proteomes" id="UP000184063">
    <property type="component" value="Unassembled WGS sequence"/>
</dbReference>
<organism evidence="3 4">
    <name type="scientific">Aspergillus luchuensis (strain CBS 106.47)</name>
    <dbReference type="NCBI Taxonomy" id="1137211"/>
    <lineage>
        <taxon>Eukaryota</taxon>
        <taxon>Fungi</taxon>
        <taxon>Dikarya</taxon>
        <taxon>Ascomycota</taxon>
        <taxon>Pezizomycotina</taxon>
        <taxon>Eurotiomycetes</taxon>
        <taxon>Eurotiomycetidae</taxon>
        <taxon>Eurotiales</taxon>
        <taxon>Aspergillaceae</taxon>
        <taxon>Aspergillus</taxon>
        <taxon>Aspergillus subgen. Circumdati</taxon>
    </lineage>
</organism>
<dbReference type="EMBL" id="KV878236">
    <property type="protein sequence ID" value="OJZ92837.1"/>
    <property type="molecule type" value="Genomic_DNA"/>
</dbReference>
<dbReference type="Pfam" id="PF14420">
    <property type="entry name" value="Clr5"/>
    <property type="match status" value="1"/>
</dbReference>
<dbReference type="VEuPathDB" id="FungiDB:ASPFODRAFT_278603"/>
<sequence length="164" mass="19476">MPKKAPRIPEEIWNRHKEEIIASYSSRTLDQMMKHMMEEHGFEARSSKNQYVGKLKLWKKRKYHTRKNRFFDRPKEQKRRQEGKDSDVHIHTRAETDVEFGRPVHPGHEWCDSYITISTPQSEQTDLPSMGNAFLSRNLGYRFIQEIQNLVHHGLSGNLFAWQG</sequence>
<evidence type="ECO:0000313" key="4">
    <source>
        <dbReference type="Proteomes" id="UP000184063"/>
    </source>
</evidence>
<gene>
    <name evidence="3" type="ORF">ASPFODRAFT_278603</name>
</gene>
<accession>A0A1M3U1F3</accession>
<dbReference type="AlphaFoldDB" id="A0A1M3U1F3"/>
<evidence type="ECO:0000313" key="3">
    <source>
        <dbReference type="EMBL" id="OJZ92837.1"/>
    </source>
</evidence>